<evidence type="ECO:0000313" key="2">
    <source>
        <dbReference type="Proteomes" id="UP000297403"/>
    </source>
</evidence>
<sequence>MERKRFQLEGASLPELKARVFLEHGADARIVAAERVTVGGIHGFFARRHLEVTVEVPVPTRRRRAAHVQPDRQTRLGLAALLDEADEAEARLQAVAEPRLSTASDDFAHLMDELTFTTAGPVTDERGPGPQIVPVPATRVPAAAAPATPPRPLAGHGDLVLIIGRADAAFPVARAMASRSGAGSSPLVAGVLSTARSGRVTDRRTALAARARAVDQGETVFVAFGLESDDEAGEAAADEAAILAAVGADQVWVVVDAGRKAEDTAAWVSRLSAHLSLDAVAVIEAGSTASPETIDELGLPVGWIDGSEATSATMAGLRPSLTDRANRSS</sequence>
<reference evidence="1 2" key="1">
    <citation type="submission" date="2019-03" db="EMBL/GenBank/DDBJ databases">
        <title>Genomics of glacier-inhabiting Cryobacterium strains.</title>
        <authorList>
            <person name="Liu Q."/>
            <person name="Xin Y.-H."/>
        </authorList>
    </citation>
    <scope>NUCLEOTIDE SEQUENCE [LARGE SCALE GENOMIC DNA]</scope>
    <source>
        <strain evidence="2">TMT1-22</strain>
    </source>
</reference>
<dbReference type="EMBL" id="SOFY01000011">
    <property type="protein sequence ID" value="TFC52089.1"/>
    <property type="molecule type" value="Genomic_DNA"/>
</dbReference>
<evidence type="ECO:0000313" key="1">
    <source>
        <dbReference type="EMBL" id="TFC52089.1"/>
    </source>
</evidence>
<comment type="caution">
    <text evidence="1">The sequence shown here is derived from an EMBL/GenBank/DDBJ whole genome shotgun (WGS) entry which is preliminary data.</text>
</comment>
<organism evidence="1 2">
    <name type="scientific">Cryobacterium shii</name>
    <dbReference type="NCBI Taxonomy" id="1259235"/>
    <lineage>
        <taxon>Bacteria</taxon>
        <taxon>Bacillati</taxon>
        <taxon>Actinomycetota</taxon>
        <taxon>Actinomycetes</taxon>
        <taxon>Micrococcales</taxon>
        <taxon>Microbacteriaceae</taxon>
        <taxon>Cryobacterium</taxon>
    </lineage>
</organism>
<protein>
    <submittedName>
        <fullName evidence="1">Uncharacterized protein</fullName>
    </submittedName>
</protein>
<accession>A0AAQ2HGQ5</accession>
<keyword evidence="2" id="KW-1185">Reference proteome</keyword>
<name>A0AAQ2HGQ5_9MICO</name>
<dbReference type="Proteomes" id="UP000297403">
    <property type="component" value="Unassembled WGS sequence"/>
</dbReference>
<proteinExistence type="predicted"/>
<dbReference type="RefSeq" id="WP_134406092.1">
    <property type="nucleotide sequence ID" value="NZ_SOFY01000011.1"/>
</dbReference>
<gene>
    <name evidence="1" type="ORF">E3O49_02045</name>
</gene>
<dbReference type="AlphaFoldDB" id="A0AAQ2HGQ5"/>